<organism evidence="5 6">
    <name type="scientific">Candidatus Brocadia fulgida</name>
    <dbReference type="NCBI Taxonomy" id="380242"/>
    <lineage>
        <taxon>Bacteria</taxon>
        <taxon>Pseudomonadati</taxon>
        <taxon>Planctomycetota</taxon>
        <taxon>Candidatus Brocadiia</taxon>
        <taxon>Candidatus Brocadiales</taxon>
        <taxon>Candidatus Brocadiaceae</taxon>
        <taxon>Candidatus Brocadia</taxon>
    </lineage>
</organism>
<accession>A0A0M2USU3</accession>
<dbReference type="Pfam" id="PF13193">
    <property type="entry name" value="AMP-binding_C"/>
    <property type="match status" value="1"/>
</dbReference>
<dbReference type="GO" id="GO:0031956">
    <property type="term" value="F:medium-chain fatty acid-CoA ligase activity"/>
    <property type="evidence" value="ECO:0007669"/>
    <property type="project" value="TreeGrafter"/>
</dbReference>
<dbReference type="PANTHER" id="PTHR43201:SF5">
    <property type="entry name" value="MEDIUM-CHAIN ACYL-COA LIGASE ACSF2, MITOCHONDRIAL"/>
    <property type="match status" value="1"/>
</dbReference>
<dbReference type="Proteomes" id="UP000034954">
    <property type="component" value="Unassembled WGS sequence"/>
</dbReference>
<dbReference type="Pfam" id="PF00501">
    <property type="entry name" value="AMP-binding"/>
    <property type="match status" value="1"/>
</dbReference>
<comment type="caution">
    <text evidence="5">The sequence shown here is derived from an EMBL/GenBank/DDBJ whole genome shotgun (WGS) entry which is preliminary data.</text>
</comment>
<dbReference type="AlphaFoldDB" id="A0A0M2USU3"/>
<evidence type="ECO:0000313" key="5">
    <source>
        <dbReference type="EMBL" id="KKO18917.1"/>
    </source>
</evidence>
<dbReference type="EMBL" id="LAQJ01000227">
    <property type="protein sequence ID" value="KKO18917.1"/>
    <property type="molecule type" value="Genomic_DNA"/>
</dbReference>
<dbReference type="SUPFAM" id="SSF56801">
    <property type="entry name" value="Acetyl-CoA synthetase-like"/>
    <property type="match status" value="1"/>
</dbReference>
<protein>
    <submittedName>
        <fullName evidence="5">Long-chain-fatty-acid--CoA ligase</fullName>
    </submittedName>
</protein>
<dbReference type="PATRIC" id="fig|380242.3.peg.2951"/>
<reference evidence="5 6" key="1">
    <citation type="journal article" date="2013" name="BMC Microbiol.">
        <title>Identification of the type II cytochrome c maturation pathway in anammox bacteria by comparative genomics.</title>
        <authorList>
            <person name="Ferousi C."/>
            <person name="Speth D.R."/>
            <person name="Reimann J."/>
            <person name="Op den Camp H.J."/>
            <person name="Allen J.W."/>
            <person name="Keltjens J.T."/>
            <person name="Jetten M.S."/>
        </authorList>
    </citation>
    <scope>NUCLEOTIDE SEQUENCE [LARGE SCALE GENOMIC DNA]</scope>
    <source>
        <strain evidence="5">RU1</strain>
    </source>
</reference>
<dbReference type="InterPro" id="IPR000873">
    <property type="entry name" value="AMP-dep_synth/lig_dom"/>
</dbReference>
<comment type="similarity">
    <text evidence="1">Belongs to the ATP-dependent AMP-binding enzyme family.</text>
</comment>
<evidence type="ECO:0000256" key="1">
    <source>
        <dbReference type="ARBA" id="ARBA00006432"/>
    </source>
</evidence>
<dbReference type="Gene3D" id="3.30.300.30">
    <property type="match status" value="1"/>
</dbReference>
<evidence type="ECO:0000259" key="3">
    <source>
        <dbReference type="Pfam" id="PF00501"/>
    </source>
</evidence>
<feature type="domain" description="AMP-dependent synthetase/ligase" evidence="3">
    <location>
        <begin position="13"/>
        <end position="369"/>
    </location>
</feature>
<dbReference type="Gene3D" id="3.40.50.12780">
    <property type="entry name" value="N-terminal domain of ligase-like"/>
    <property type="match status" value="1"/>
</dbReference>
<evidence type="ECO:0000256" key="2">
    <source>
        <dbReference type="ARBA" id="ARBA00022598"/>
    </source>
</evidence>
<gene>
    <name evidence="5" type="ORF">BROFUL_02375</name>
</gene>
<feature type="domain" description="AMP-binding enzyme C-terminal" evidence="4">
    <location>
        <begin position="420"/>
        <end position="493"/>
    </location>
</feature>
<sequence>MDNKLLPFWLSVNVDRNPYAIAIVDGNKRITYSEMNDSVSRLAGWLISRGVQQGDRVVLLLPNSSEFVISFFAIARIGAVAVPLNVQYKEQELAAYLKDSNPKVVIALGHLIPLIKGIILLINNKACDIVSVHNERNESFSYTQVVRENSPFSGTVNVLSENDLLCQYSSGSTGIPKRIMRTHLNLVSEASNFNSTVKLANSDKILCVVPLFHAHGLGNCMLASVYAGATLVILEGFNRQGVLKTIQDERITVFPGVPFIFSILADMPLREVMAFPFLRLCFSAGAALPRETFQKFLEKYGVPIRQLYGSTETGSVSINLNKDVSETADSVGLPMKNVEVEIFGEKGEILQPNEIGNIGIKSSAMMKGYSGLENLNKESFRDGYFFPLDLGKKDEGGNIYLRGRKTSFINTGGNKVDPSEIEILLGKHSKVKEVVVVGVKSYYGEDVIKAVVVPNDRCDEREIVEFCKGKIADFKIPRIVEFRKEIPKNPLGKVLKKYLH</sequence>
<proteinExistence type="inferred from homology"/>
<evidence type="ECO:0000259" key="4">
    <source>
        <dbReference type="Pfam" id="PF13193"/>
    </source>
</evidence>
<keyword evidence="2 5" id="KW-0436">Ligase</keyword>
<keyword evidence="6" id="KW-1185">Reference proteome</keyword>
<evidence type="ECO:0000313" key="6">
    <source>
        <dbReference type="Proteomes" id="UP000034954"/>
    </source>
</evidence>
<dbReference type="InterPro" id="IPR045851">
    <property type="entry name" value="AMP-bd_C_sf"/>
</dbReference>
<dbReference type="PANTHER" id="PTHR43201">
    <property type="entry name" value="ACYL-COA SYNTHETASE"/>
    <property type="match status" value="1"/>
</dbReference>
<dbReference type="GO" id="GO:0006631">
    <property type="term" value="P:fatty acid metabolic process"/>
    <property type="evidence" value="ECO:0007669"/>
    <property type="project" value="TreeGrafter"/>
</dbReference>
<name>A0A0M2USU3_9BACT</name>
<dbReference type="InterPro" id="IPR042099">
    <property type="entry name" value="ANL_N_sf"/>
</dbReference>
<dbReference type="InterPro" id="IPR025110">
    <property type="entry name" value="AMP-bd_C"/>
</dbReference>